<organism evidence="2 3">
    <name type="scientific">Gleimia europaea ACS-120-V-Col10b</name>
    <dbReference type="NCBI Taxonomy" id="883069"/>
    <lineage>
        <taxon>Bacteria</taxon>
        <taxon>Bacillati</taxon>
        <taxon>Actinomycetota</taxon>
        <taxon>Actinomycetes</taxon>
        <taxon>Actinomycetales</taxon>
        <taxon>Actinomycetaceae</taxon>
        <taxon>Gleimia</taxon>
    </lineage>
</organism>
<dbReference type="GO" id="GO:0016462">
    <property type="term" value="F:pyrophosphatase activity"/>
    <property type="evidence" value="ECO:0007669"/>
    <property type="project" value="TreeGrafter"/>
</dbReference>
<gene>
    <name evidence="2" type="ORF">HMPREF9238_01502</name>
</gene>
<keyword evidence="3" id="KW-1185">Reference proteome</keyword>
<dbReference type="PANTHER" id="PTHR30005:SF13">
    <property type="entry name" value="EXOPOLYPHOSPHATASE 2"/>
    <property type="match status" value="1"/>
</dbReference>
<dbReference type="Proteomes" id="UP000014387">
    <property type="component" value="Unassembled WGS sequence"/>
</dbReference>
<dbReference type="EMBL" id="AGWN01000002">
    <property type="protein sequence ID" value="EPD29522.1"/>
    <property type="molecule type" value="Genomic_DNA"/>
</dbReference>
<protein>
    <recommendedName>
        <fullName evidence="1">Ppx/GppA phosphatase N-terminal domain-containing protein</fullName>
    </recommendedName>
</protein>
<dbReference type="InterPro" id="IPR050273">
    <property type="entry name" value="GppA/Ppx_hydrolase"/>
</dbReference>
<dbReference type="Gene3D" id="3.30.420.40">
    <property type="match status" value="1"/>
</dbReference>
<name>A0A9W5VVU4_9ACTO</name>
<feature type="domain" description="Ppx/GppA phosphatase N-terminal" evidence="1">
    <location>
        <begin position="34"/>
        <end position="315"/>
    </location>
</feature>
<proteinExistence type="predicted"/>
<dbReference type="InterPro" id="IPR043129">
    <property type="entry name" value="ATPase_NBD"/>
</dbReference>
<dbReference type="Gene3D" id="3.30.420.150">
    <property type="entry name" value="Exopolyphosphatase. Domain 2"/>
    <property type="match status" value="1"/>
</dbReference>
<dbReference type="SUPFAM" id="SSF53067">
    <property type="entry name" value="Actin-like ATPase domain"/>
    <property type="match status" value="2"/>
</dbReference>
<evidence type="ECO:0000313" key="3">
    <source>
        <dbReference type="Proteomes" id="UP000014387"/>
    </source>
</evidence>
<dbReference type="PANTHER" id="PTHR30005">
    <property type="entry name" value="EXOPOLYPHOSPHATASE"/>
    <property type="match status" value="1"/>
</dbReference>
<dbReference type="Pfam" id="PF02541">
    <property type="entry name" value="Ppx-GppA"/>
    <property type="match status" value="1"/>
</dbReference>
<comment type="caution">
    <text evidence="2">The sequence shown here is derived from an EMBL/GenBank/DDBJ whole genome shotgun (WGS) entry which is preliminary data.</text>
</comment>
<dbReference type="InterPro" id="IPR003695">
    <property type="entry name" value="Ppx_GppA_N"/>
</dbReference>
<reference evidence="2 3" key="1">
    <citation type="submission" date="2013-05" db="EMBL/GenBank/DDBJ databases">
        <title>The Genome Sequence of Actinomyces europaeus ACS-120-V-COL10B.</title>
        <authorList>
            <consortium name="The Broad Institute Genomics Platform"/>
            <person name="Earl A."/>
            <person name="Ward D."/>
            <person name="Feldgarden M."/>
            <person name="Gevers D."/>
            <person name="Saerens B."/>
            <person name="Vaneechoutte M."/>
            <person name="Walker B."/>
            <person name="Young S."/>
            <person name="Zeng Q."/>
            <person name="Gargeya S."/>
            <person name="Fitzgerald M."/>
            <person name="Haas B."/>
            <person name="Abouelleil A."/>
            <person name="Allen A.W."/>
            <person name="Alvarado L."/>
            <person name="Arachchi H.M."/>
            <person name="Berlin A.M."/>
            <person name="Chapman S.B."/>
            <person name="Gainer-Dewar J."/>
            <person name="Goldberg J."/>
            <person name="Griggs A."/>
            <person name="Gujja S."/>
            <person name="Hansen M."/>
            <person name="Howarth C."/>
            <person name="Imamovic A."/>
            <person name="Ireland A."/>
            <person name="Larimer J."/>
            <person name="McCowan C."/>
            <person name="Murphy C."/>
            <person name="Pearson M."/>
            <person name="Poon T.W."/>
            <person name="Priest M."/>
            <person name="Roberts A."/>
            <person name="Saif S."/>
            <person name="Shea T."/>
            <person name="Sisk P."/>
            <person name="Sykes S."/>
            <person name="Wortman J."/>
            <person name="Nusbaum C."/>
            <person name="Birren B."/>
        </authorList>
    </citation>
    <scope>NUCLEOTIDE SEQUENCE [LARGE SCALE GENOMIC DNA]</scope>
    <source>
        <strain evidence="2 3">ACS-120-V-Col10b</strain>
    </source>
</reference>
<evidence type="ECO:0000259" key="1">
    <source>
        <dbReference type="Pfam" id="PF02541"/>
    </source>
</evidence>
<accession>A0A9W5VVU4</accession>
<dbReference type="AlphaFoldDB" id="A0A9W5VVU4"/>
<sequence>MSEDFPWLSGREGGKVAAIDCGTNSIRLLIGHMEAGSFVDDLRTMEIVRLGEGVDRTGRLSEAAIARTAKQAKEYARICRDAGVNRLRFVATSASRDAQNRDDFRAAIKNAVGIEPEVVEGSEEAALSFNGAVSSLPEAENPVMVIDIGGGSTEFVAGSAEDGLLGAVSMNMGSVRVTEKFPQIATANPDTSAAAAWIDSLIDEAATVVPFSGVNSLVGVAGTVTTITCHALGLDKWDPEAVHASHFSLEQMIASCDYMINASVDELARLPYMPAGREDVISGGALIWRQIVCRAATDNPKLRGNWVSEHDILDGIALSII</sequence>
<dbReference type="RefSeq" id="WP_016444828.1">
    <property type="nucleotide sequence ID" value="NZ_KE150267.1"/>
</dbReference>
<evidence type="ECO:0000313" key="2">
    <source>
        <dbReference type="EMBL" id="EPD29522.1"/>
    </source>
</evidence>